<dbReference type="PANTHER" id="PTHR47971:SF8">
    <property type="entry name" value="KINESIN-LIKE PROTEIN"/>
    <property type="match status" value="1"/>
</dbReference>
<dbReference type="PANTHER" id="PTHR47971">
    <property type="entry name" value="KINESIN-RELATED PROTEIN 6"/>
    <property type="match status" value="1"/>
</dbReference>
<evidence type="ECO:0000256" key="9">
    <source>
        <dbReference type="PROSITE-ProRule" id="PRU00283"/>
    </source>
</evidence>
<evidence type="ECO:0000313" key="14">
    <source>
        <dbReference type="Proteomes" id="UP001211065"/>
    </source>
</evidence>
<dbReference type="PRINTS" id="PR00380">
    <property type="entry name" value="KINESINHEAVY"/>
</dbReference>
<evidence type="ECO:0000256" key="8">
    <source>
        <dbReference type="ARBA" id="ARBA00061030"/>
    </source>
</evidence>
<comment type="similarity">
    <text evidence="8">Belongs to the TRAFAC class myosin-kinesin ATPase superfamily. Kinesin family. KIN-13 subfamily.</text>
</comment>
<feature type="compositionally biased region" description="Basic and acidic residues" evidence="11">
    <location>
        <begin position="37"/>
        <end position="46"/>
    </location>
</feature>
<feature type="domain" description="Kinesin motor" evidence="12">
    <location>
        <begin position="196"/>
        <end position="530"/>
    </location>
</feature>
<dbReference type="Proteomes" id="UP001211065">
    <property type="component" value="Unassembled WGS sequence"/>
</dbReference>
<dbReference type="PROSITE" id="PS50067">
    <property type="entry name" value="KINESIN_MOTOR_2"/>
    <property type="match status" value="1"/>
</dbReference>
<name>A0AAD5TWR1_9FUNG</name>
<evidence type="ECO:0000256" key="3">
    <source>
        <dbReference type="ARBA" id="ARBA00022701"/>
    </source>
</evidence>
<dbReference type="GO" id="GO:0003777">
    <property type="term" value="F:microtubule motor activity"/>
    <property type="evidence" value="ECO:0007669"/>
    <property type="project" value="InterPro"/>
</dbReference>
<dbReference type="InterPro" id="IPR019821">
    <property type="entry name" value="Kinesin_motor_CS"/>
</dbReference>
<feature type="compositionally biased region" description="Acidic residues" evidence="11">
    <location>
        <begin position="580"/>
        <end position="597"/>
    </location>
</feature>
<dbReference type="GO" id="GO:0005524">
    <property type="term" value="F:ATP binding"/>
    <property type="evidence" value="ECO:0007669"/>
    <property type="project" value="UniProtKB-UniRule"/>
</dbReference>
<comment type="subcellular location">
    <subcellularLocation>
        <location evidence="1">Cytoplasm</location>
        <location evidence="1">Cytoskeleton</location>
    </subcellularLocation>
</comment>
<evidence type="ECO:0000313" key="13">
    <source>
        <dbReference type="EMBL" id="KAJ3212280.1"/>
    </source>
</evidence>
<evidence type="ECO:0000256" key="11">
    <source>
        <dbReference type="SAM" id="MobiDB-lite"/>
    </source>
</evidence>
<gene>
    <name evidence="13" type="ORF">HK099_007767</name>
</gene>
<sequence>MFFEFENENKYEFENLEKIASPPSSFIQKSLLRQEKLKQKEEERKKQTGLNNSSSNNILSASEFKKISISKSPKTTQLSFKSVPTNTNKYTPNYSQQVAELKPDKKKIINFGGVSSASSPSKTLLKIQKLEEARKFRRLNQNKEKSKFVGLNQSEIEYKQIEDLLFKVKKDCDANYFKNSVDDSSAYNEGSSKGSGIVVCVRIRPLNEKETLSQNFDIIQASAGKFPNARIFLHLPKIKLNLEKTIETNKFNFDQIYTKNESNLDIYNGCVKDLVDTMFEGGKVLLFAYGQTGSGKTHTIFGDDFNPGIYLLACKEIIKKNAKMQLLKVKFFEIYSSKIFDLFQERKKLELLEDSKGNSIVFGLTEVTVKNFKEFKNLVEIGRKSRTTGSTEANSQSSRSHAVFQISLVEECTNEVKGQFSFCDLAGSEKGSETGNYTSKKSRIEGAEINKSLLALKECIRALYKEKNSSSNIAEGSHIPFRGSKLTQILKDSFIGKKSKTVMIATVGPGSTYAEHTLNTLRYADRVKELKITKKVKQTNQNYKISTDDAEEEDHNYEDESEEYFIEQEDCESELNQPEDSSEELLSDEESSGVEDDVDKRISGLLSENKNEKFLKKLNSVKRCNLQKTNLQDLIKNIKEKDDKLDVEEVSFEIVENEKLKGKGNSELTNYEEEDLVDNEVWVQGKSLIQEHSESVDGLLEVLRIEEELLKKLLNGEINLPLYKKELTTLLKERILNSNK</sequence>
<feature type="binding site" evidence="9">
    <location>
        <begin position="290"/>
        <end position="297"/>
    </location>
    <ligand>
        <name>ATP</name>
        <dbReference type="ChEBI" id="CHEBI:30616"/>
    </ligand>
</feature>
<organism evidence="13 14">
    <name type="scientific">Clydaea vesicula</name>
    <dbReference type="NCBI Taxonomy" id="447962"/>
    <lineage>
        <taxon>Eukaryota</taxon>
        <taxon>Fungi</taxon>
        <taxon>Fungi incertae sedis</taxon>
        <taxon>Chytridiomycota</taxon>
        <taxon>Chytridiomycota incertae sedis</taxon>
        <taxon>Chytridiomycetes</taxon>
        <taxon>Lobulomycetales</taxon>
        <taxon>Lobulomycetaceae</taxon>
        <taxon>Clydaea</taxon>
    </lineage>
</organism>
<evidence type="ECO:0000256" key="7">
    <source>
        <dbReference type="ARBA" id="ARBA00023212"/>
    </source>
</evidence>
<keyword evidence="6 9" id="KW-0505">Motor protein</keyword>
<evidence type="ECO:0000256" key="10">
    <source>
        <dbReference type="RuleBase" id="RU000394"/>
    </source>
</evidence>
<dbReference type="AlphaFoldDB" id="A0AAD5TWR1"/>
<keyword evidence="5 9" id="KW-0067">ATP-binding</keyword>
<dbReference type="GO" id="GO:0007019">
    <property type="term" value="P:microtubule depolymerization"/>
    <property type="evidence" value="ECO:0007669"/>
    <property type="project" value="TreeGrafter"/>
</dbReference>
<evidence type="ECO:0000256" key="5">
    <source>
        <dbReference type="ARBA" id="ARBA00022840"/>
    </source>
</evidence>
<dbReference type="InterPro" id="IPR001752">
    <property type="entry name" value="Kinesin_motor_dom"/>
</dbReference>
<feature type="region of interest" description="Disordered" evidence="11">
    <location>
        <begin position="37"/>
        <end position="56"/>
    </location>
</feature>
<dbReference type="InterPro" id="IPR027640">
    <property type="entry name" value="Kinesin-like_fam"/>
</dbReference>
<protein>
    <recommendedName>
        <fullName evidence="10">Kinesin-like protein</fullName>
    </recommendedName>
</protein>
<evidence type="ECO:0000256" key="1">
    <source>
        <dbReference type="ARBA" id="ARBA00004245"/>
    </source>
</evidence>
<dbReference type="Gene3D" id="3.40.850.10">
    <property type="entry name" value="Kinesin motor domain"/>
    <property type="match status" value="1"/>
</dbReference>
<keyword evidence="3 10" id="KW-0493">Microtubule</keyword>
<keyword evidence="2" id="KW-0963">Cytoplasm</keyword>
<evidence type="ECO:0000256" key="2">
    <source>
        <dbReference type="ARBA" id="ARBA00022490"/>
    </source>
</evidence>
<keyword evidence="7" id="KW-0206">Cytoskeleton</keyword>
<dbReference type="Pfam" id="PF00225">
    <property type="entry name" value="Kinesin"/>
    <property type="match status" value="1"/>
</dbReference>
<proteinExistence type="inferred from homology"/>
<dbReference type="GO" id="GO:0008017">
    <property type="term" value="F:microtubule binding"/>
    <property type="evidence" value="ECO:0007669"/>
    <property type="project" value="InterPro"/>
</dbReference>
<dbReference type="InterPro" id="IPR027417">
    <property type="entry name" value="P-loop_NTPase"/>
</dbReference>
<dbReference type="PROSITE" id="PS00411">
    <property type="entry name" value="KINESIN_MOTOR_1"/>
    <property type="match status" value="1"/>
</dbReference>
<reference evidence="13" key="1">
    <citation type="submission" date="2020-05" db="EMBL/GenBank/DDBJ databases">
        <title>Phylogenomic resolution of chytrid fungi.</title>
        <authorList>
            <person name="Stajich J.E."/>
            <person name="Amses K."/>
            <person name="Simmons R."/>
            <person name="Seto K."/>
            <person name="Myers J."/>
            <person name="Bonds A."/>
            <person name="Quandt C.A."/>
            <person name="Barry K."/>
            <person name="Liu P."/>
            <person name="Grigoriev I."/>
            <person name="Longcore J.E."/>
            <person name="James T.Y."/>
        </authorList>
    </citation>
    <scope>NUCLEOTIDE SEQUENCE</scope>
    <source>
        <strain evidence="13">JEL0476</strain>
    </source>
</reference>
<keyword evidence="4 9" id="KW-0547">Nucleotide-binding</keyword>
<feature type="region of interest" description="Disordered" evidence="11">
    <location>
        <begin position="570"/>
        <end position="598"/>
    </location>
</feature>
<comment type="caution">
    <text evidence="13">The sequence shown here is derived from an EMBL/GenBank/DDBJ whole genome shotgun (WGS) entry which is preliminary data.</text>
</comment>
<dbReference type="SMART" id="SM00129">
    <property type="entry name" value="KISc"/>
    <property type="match status" value="1"/>
</dbReference>
<evidence type="ECO:0000259" key="12">
    <source>
        <dbReference type="PROSITE" id="PS50067"/>
    </source>
</evidence>
<dbReference type="InterPro" id="IPR036961">
    <property type="entry name" value="Kinesin_motor_dom_sf"/>
</dbReference>
<feature type="non-terminal residue" evidence="13">
    <location>
        <position position="740"/>
    </location>
</feature>
<dbReference type="EMBL" id="JADGJW010000787">
    <property type="protein sequence ID" value="KAJ3212280.1"/>
    <property type="molecule type" value="Genomic_DNA"/>
</dbReference>
<evidence type="ECO:0000256" key="6">
    <source>
        <dbReference type="ARBA" id="ARBA00023175"/>
    </source>
</evidence>
<dbReference type="GO" id="GO:0007018">
    <property type="term" value="P:microtubule-based movement"/>
    <property type="evidence" value="ECO:0007669"/>
    <property type="project" value="InterPro"/>
</dbReference>
<keyword evidence="14" id="KW-1185">Reference proteome</keyword>
<dbReference type="CDD" id="cd01367">
    <property type="entry name" value="KISc_KIF2_like"/>
    <property type="match status" value="1"/>
</dbReference>
<evidence type="ECO:0000256" key="4">
    <source>
        <dbReference type="ARBA" id="ARBA00022741"/>
    </source>
</evidence>
<dbReference type="FunFam" id="3.40.850.10:FF:000012">
    <property type="entry name" value="Kinesin-like protein"/>
    <property type="match status" value="1"/>
</dbReference>
<dbReference type="GO" id="GO:0005874">
    <property type="term" value="C:microtubule"/>
    <property type="evidence" value="ECO:0007669"/>
    <property type="project" value="UniProtKB-KW"/>
</dbReference>
<accession>A0AAD5TWR1</accession>
<dbReference type="SUPFAM" id="SSF52540">
    <property type="entry name" value="P-loop containing nucleoside triphosphate hydrolases"/>
    <property type="match status" value="1"/>
</dbReference>